<gene>
    <name evidence="2" type="ORF">AWB68_07777</name>
</gene>
<keyword evidence="3" id="KW-1185">Reference proteome</keyword>
<dbReference type="AlphaFoldDB" id="A0A158KX32"/>
<name>A0A158KX32_9BURK</name>
<organism evidence="2 3">
    <name type="scientific">Caballeronia choica</name>
    <dbReference type="NCBI Taxonomy" id="326476"/>
    <lineage>
        <taxon>Bacteria</taxon>
        <taxon>Pseudomonadati</taxon>
        <taxon>Pseudomonadota</taxon>
        <taxon>Betaproteobacteria</taxon>
        <taxon>Burkholderiales</taxon>
        <taxon>Burkholderiaceae</taxon>
        <taxon>Caballeronia</taxon>
    </lineage>
</organism>
<dbReference type="EMBL" id="FCON02000198">
    <property type="protein sequence ID" value="SAL85716.1"/>
    <property type="molecule type" value="Genomic_DNA"/>
</dbReference>
<feature type="region of interest" description="Disordered" evidence="1">
    <location>
        <begin position="37"/>
        <end position="60"/>
    </location>
</feature>
<dbReference type="Proteomes" id="UP000054770">
    <property type="component" value="Unassembled WGS sequence"/>
</dbReference>
<protein>
    <submittedName>
        <fullName evidence="2">Uncharacterized protein</fullName>
    </submittedName>
</protein>
<evidence type="ECO:0000313" key="2">
    <source>
        <dbReference type="EMBL" id="SAL85716.1"/>
    </source>
</evidence>
<accession>A0A158KX32</accession>
<reference evidence="2" key="1">
    <citation type="submission" date="2016-01" db="EMBL/GenBank/DDBJ databases">
        <authorList>
            <person name="Peeters C."/>
        </authorList>
    </citation>
    <scope>NUCLEOTIDE SEQUENCE [LARGE SCALE GENOMIC DNA]</scope>
    <source>
        <strain evidence="2">LMG 22940</strain>
    </source>
</reference>
<comment type="caution">
    <text evidence="2">The sequence shown here is derived from an EMBL/GenBank/DDBJ whole genome shotgun (WGS) entry which is preliminary data.</text>
</comment>
<sequence>MSEQHKPGETVKTSGIYKVVRESNGAPFEVTCVEGEHFPPTRSGKGALRAGPRGHAFAQA</sequence>
<evidence type="ECO:0000256" key="1">
    <source>
        <dbReference type="SAM" id="MobiDB-lite"/>
    </source>
</evidence>
<proteinExistence type="predicted"/>
<evidence type="ECO:0000313" key="3">
    <source>
        <dbReference type="Proteomes" id="UP000054770"/>
    </source>
</evidence>